<keyword evidence="4" id="KW-1185">Reference proteome</keyword>
<keyword evidence="1" id="KW-0547">Nucleotide-binding</keyword>
<evidence type="ECO:0000313" key="4">
    <source>
        <dbReference type="Proteomes" id="UP000827889"/>
    </source>
</evidence>
<evidence type="ECO:0000259" key="3">
    <source>
        <dbReference type="PROSITE" id="PS50011"/>
    </source>
</evidence>
<dbReference type="InterPro" id="IPR001245">
    <property type="entry name" value="Ser-Thr/Tyr_kinase_cat_dom"/>
</dbReference>
<dbReference type="Gene3D" id="3.30.200.20">
    <property type="entry name" value="Phosphorylase Kinase, domain 1"/>
    <property type="match status" value="2"/>
</dbReference>
<accession>A0ABM3GVT7</accession>
<proteinExistence type="predicted"/>
<keyword evidence="2" id="KW-0067">ATP-binding</keyword>
<feature type="domain" description="Protein kinase" evidence="3">
    <location>
        <begin position="442"/>
        <end position="738"/>
    </location>
</feature>
<dbReference type="InterPro" id="IPR000719">
    <property type="entry name" value="Prot_kinase_dom"/>
</dbReference>
<dbReference type="GeneID" id="115747272"/>
<evidence type="ECO:0000256" key="2">
    <source>
        <dbReference type="ARBA" id="ARBA00022840"/>
    </source>
</evidence>
<dbReference type="PROSITE" id="PS50011">
    <property type="entry name" value="PROTEIN_KINASE_DOM"/>
    <property type="match status" value="2"/>
</dbReference>
<dbReference type="PANTHER" id="PTHR27001">
    <property type="entry name" value="OS01G0253100 PROTEIN"/>
    <property type="match status" value="1"/>
</dbReference>
<dbReference type="Gene3D" id="1.10.510.10">
    <property type="entry name" value="Transferase(Phosphotransferase) domain 1"/>
    <property type="match status" value="2"/>
</dbReference>
<sequence length="751" mass="86724">MVPDDWRTCPYSLIEEITNDFSEENYIGSFQFGKVYRGDYEGKKVTVKISEDKPLNFLVRPGEVARSFREESYMHMWLTKSGLHDLHPNIVKCLCHTYFEGYFARVYDLNPLDTLHNLVTKDSFTWHQRIRAALGLANFLAYLHCFDPPLLVRNLDAAHVMIDQDYNAVLYDFSMLSGGYLTDRSFLIDEDAKGCHGYMDPNFDNHGKWSNKADVFAYGVVLLCLIGKRVYTEEDRLSPAPAPSVYEWAENEYNGSKPAKGSSKIKSSLVDESLKESPLFKFKDSLKITKLAMQCIKHNPHRRPSMKQVVSCLLNLHIVQYDKEAVGFDHKLFVEVTLPNPLKDKFKDLKEWIMTDLYSHLSSWFYFGGIRRTVPFISNRFYSQNQWPLGWRSSFFSQPFHIERTPCPSIANKRSILIEAAKRHGKMQLFSFEDLSQFTDEFSMENFIGNFQFGKMYHGKIGSRAVTVKILDKAETYFNSPGVGELMDELTLLRHPEFILHPSMVKLVGYCCEDENLGVVYDLNSLDTAQNLLTEDSFTWMRRIKVALGCARLLEFLHSKDGRDLPYAVRNIRPSHIMVDKEYNPIMFEFAMFTGGILPLPKYKKLSKHKLCLGYTECHPEDEVCGFQMGEERYDLRGGWTETDVLAFGTVLLNLITMRPYKYSEGPFPHDWAKEYEEKIAGSDDEMKCSLVHASLQANPGFYSDDGPKITRLAMQCIESSRHDRPSMRQVVNQMLKLRIIRKHAKALGFY</sequence>
<evidence type="ECO:0000313" key="5">
    <source>
        <dbReference type="RefSeq" id="XP_048128453.1"/>
    </source>
</evidence>
<dbReference type="RefSeq" id="XP_048128453.1">
    <property type="nucleotide sequence ID" value="XM_048272496.1"/>
</dbReference>
<dbReference type="Pfam" id="PF07714">
    <property type="entry name" value="PK_Tyr_Ser-Thr"/>
    <property type="match status" value="2"/>
</dbReference>
<feature type="domain" description="Protein kinase" evidence="3">
    <location>
        <begin position="21"/>
        <end position="333"/>
    </location>
</feature>
<organism evidence="4 5">
    <name type="scientific">Rhodamnia argentea</name>
    <dbReference type="NCBI Taxonomy" id="178133"/>
    <lineage>
        <taxon>Eukaryota</taxon>
        <taxon>Viridiplantae</taxon>
        <taxon>Streptophyta</taxon>
        <taxon>Embryophyta</taxon>
        <taxon>Tracheophyta</taxon>
        <taxon>Spermatophyta</taxon>
        <taxon>Magnoliopsida</taxon>
        <taxon>eudicotyledons</taxon>
        <taxon>Gunneridae</taxon>
        <taxon>Pentapetalae</taxon>
        <taxon>rosids</taxon>
        <taxon>malvids</taxon>
        <taxon>Myrtales</taxon>
        <taxon>Myrtaceae</taxon>
        <taxon>Myrtoideae</taxon>
        <taxon>Myrteae</taxon>
        <taxon>Australasian group</taxon>
        <taxon>Rhodamnia</taxon>
    </lineage>
</organism>
<dbReference type="PANTHER" id="PTHR27001:SF931">
    <property type="entry name" value="OS11G0664100 PROTEIN"/>
    <property type="match status" value="1"/>
</dbReference>
<evidence type="ECO:0000256" key="1">
    <source>
        <dbReference type="ARBA" id="ARBA00022741"/>
    </source>
</evidence>
<gene>
    <name evidence="5" type="primary">LOC115747272</name>
</gene>
<dbReference type="InterPro" id="IPR011009">
    <property type="entry name" value="Kinase-like_dom_sf"/>
</dbReference>
<protein>
    <submittedName>
        <fullName evidence="5">Uncharacterized protein LOC115747272 isoform X1</fullName>
    </submittedName>
</protein>
<name>A0ABM3GVT7_9MYRT</name>
<dbReference type="SUPFAM" id="SSF56112">
    <property type="entry name" value="Protein kinase-like (PK-like)"/>
    <property type="match status" value="2"/>
</dbReference>
<dbReference type="Proteomes" id="UP000827889">
    <property type="component" value="Chromosome 11"/>
</dbReference>
<reference evidence="5" key="1">
    <citation type="submission" date="2025-08" db="UniProtKB">
        <authorList>
            <consortium name="RefSeq"/>
        </authorList>
    </citation>
    <scope>IDENTIFICATION</scope>
    <source>
        <tissue evidence="5">Leaf</tissue>
    </source>
</reference>